<sequence>MKRRELLRYTAYVTGWAISAPVASALLAGCKRDEAVAAGEATYSPNFFNEEEYRFITKLSDTMIPTTDTPGAVDVGVPEIIDKMVGQVYDEEARTNFRDGLKELMRRMDADETNGPFSDMESEQSLVFLQDQDLHYKDPDTSWDTVPDVEANARNVYFDLKSQIVGAWFNSEPIGTEVLAYLPVPGEYIPCGDLQELTGGVAWAI</sequence>
<dbReference type="PROSITE" id="PS51257">
    <property type="entry name" value="PROKAR_LIPOPROTEIN"/>
    <property type="match status" value="1"/>
</dbReference>
<dbReference type="InterPro" id="IPR027056">
    <property type="entry name" value="Gluconate_2DH_su3"/>
</dbReference>
<dbReference type="RefSeq" id="WP_136459623.1">
    <property type="nucleotide sequence ID" value="NZ_SRSF01000004.1"/>
</dbReference>
<keyword evidence="2" id="KW-1185">Reference proteome</keyword>
<dbReference type="AlphaFoldDB" id="A0A4S4NIG0"/>
<dbReference type="Proteomes" id="UP000308528">
    <property type="component" value="Unassembled WGS sequence"/>
</dbReference>
<reference evidence="1 2" key="1">
    <citation type="submission" date="2019-04" db="EMBL/GenBank/DDBJ databases">
        <title>Lewinella litorea sp. nov., isolated from a marine sand.</title>
        <authorList>
            <person name="Yoon J.-H."/>
        </authorList>
    </citation>
    <scope>NUCLEOTIDE SEQUENCE [LARGE SCALE GENOMIC DNA]</scope>
    <source>
        <strain evidence="1 2">HSMS-39</strain>
    </source>
</reference>
<dbReference type="OrthoDB" id="6385145at2"/>
<organism evidence="1 2">
    <name type="scientific">Neolewinella litorea</name>
    <dbReference type="NCBI Taxonomy" id="2562452"/>
    <lineage>
        <taxon>Bacteria</taxon>
        <taxon>Pseudomonadati</taxon>
        <taxon>Bacteroidota</taxon>
        <taxon>Saprospiria</taxon>
        <taxon>Saprospirales</taxon>
        <taxon>Lewinellaceae</taxon>
        <taxon>Neolewinella</taxon>
    </lineage>
</organism>
<dbReference type="EMBL" id="SRSF01000004">
    <property type="protein sequence ID" value="THH39489.1"/>
    <property type="molecule type" value="Genomic_DNA"/>
</dbReference>
<evidence type="ECO:0000313" key="1">
    <source>
        <dbReference type="EMBL" id="THH39489.1"/>
    </source>
</evidence>
<dbReference type="Pfam" id="PF13618">
    <property type="entry name" value="Gluconate_2-dh3"/>
    <property type="match status" value="1"/>
</dbReference>
<protein>
    <submittedName>
        <fullName evidence="1">Gluconate 2-dehydrogenase subunit 3 family protein</fullName>
    </submittedName>
</protein>
<evidence type="ECO:0000313" key="2">
    <source>
        <dbReference type="Proteomes" id="UP000308528"/>
    </source>
</evidence>
<comment type="caution">
    <text evidence="1">The sequence shown here is derived from an EMBL/GenBank/DDBJ whole genome shotgun (WGS) entry which is preliminary data.</text>
</comment>
<gene>
    <name evidence="1" type="ORF">E4021_12125</name>
</gene>
<name>A0A4S4NIG0_9BACT</name>
<accession>A0A4S4NIG0</accession>
<proteinExistence type="predicted"/>